<accession>A0A518DSL6</accession>
<dbReference type="OrthoDB" id="9763456at2"/>
<dbReference type="RefSeq" id="WP_145053567.1">
    <property type="nucleotide sequence ID" value="NZ_CP036433.1"/>
</dbReference>
<evidence type="ECO:0000313" key="2">
    <source>
        <dbReference type="EMBL" id="QDU94833.1"/>
    </source>
</evidence>
<dbReference type="EMBL" id="CP036433">
    <property type="protein sequence ID" value="QDU94833.1"/>
    <property type="molecule type" value="Genomic_DNA"/>
</dbReference>
<feature type="domain" description="Acyclic terpene utilisation N-terminal" evidence="1">
    <location>
        <begin position="4"/>
        <end position="443"/>
    </location>
</feature>
<dbReference type="PANTHER" id="PTHR47708:SF2">
    <property type="entry name" value="SI:CH73-132F6.5"/>
    <property type="match status" value="1"/>
</dbReference>
<dbReference type="KEGG" id="lcre:Pla8534_26410"/>
<proteinExistence type="predicted"/>
<dbReference type="Pfam" id="PF07287">
    <property type="entry name" value="AtuA"/>
    <property type="match status" value="1"/>
</dbReference>
<dbReference type="Proteomes" id="UP000317648">
    <property type="component" value="Chromosome"/>
</dbReference>
<dbReference type="InterPro" id="IPR010839">
    <property type="entry name" value="AtuA_N"/>
</dbReference>
<protein>
    <recommendedName>
        <fullName evidence="1">Acyclic terpene utilisation N-terminal domain-containing protein</fullName>
    </recommendedName>
</protein>
<dbReference type="AlphaFoldDB" id="A0A518DSL6"/>
<gene>
    <name evidence="2" type="ORF">Pla8534_26410</name>
</gene>
<name>A0A518DSL6_9BACT</name>
<evidence type="ECO:0000313" key="3">
    <source>
        <dbReference type="Proteomes" id="UP000317648"/>
    </source>
</evidence>
<reference evidence="2 3" key="1">
    <citation type="submission" date="2019-02" db="EMBL/GenBank/DDBJ databases">
        <title>Deep-cultivation of Planctomycetes and their phenomic and genomic characterization uncovers novel biology.</title>
        <authorList>
            <person name="Wiegand S."/>
            <person name="Jogler M."/>
            <person name="Boedeker C."/>
            <person name="Pinto D."/>
            <person name="Vollmers J."/>
            <person name="Rivas-Marin E."/>
            <person name="Kohn T."/>
            <person name="Peeters S.H."/>
            <person name="Heuer A."/>
            <person name="Rast P."/>
            <person name="Oberbeckmann S."/>
            <person name="Bunk B."/>
            <person name="Jeske O."/>
            <person name="Meyerdierks A."/>
            <person name="Storesund J.E."/>
            <person name="Kallscheuer N."/>
            <person name="Luecker S."/>
            <person name="Lage O.M."/>
            <person name="Pohl T."/>
            <person name="Merkel B.J."/>
            <person name="Hornburger P."/>
            <person name="Mueller R.-W."/>
            <person name="Bruemmer F."/>
            <person name="Labrenz M."/>
            <person name="Spormann A.M."/>
            <person name="Op den Camp H."/>
            <person name="Overmann J."/>
            <person name="Amann R."/>
            <person name="Jetten M.S.M."/>
            <person name="Mascher T."/>
            <person name="Medema M.H."/>
            <person name="Devos D.P."/>
            <person name="Kaster A.-K."/>
            <person name="Ovreas L."/>
            <person name="Rohde M."/>
            <person name="Galperin M.Y."/>
            <person name="Jogler C."/>
        </authorList>
    </citation>
    <scope>NUCLEOTIDE SEQUENCE [LARGE SCALE GENOMIC DNA]</scope>
    <source>
        <strain evidence="2 3">Pla85_3_4</strain>
    </source>
</reference>
<keyword evidence="3" id="KW-1185">Reference proteome</keyword>
<dbReference type="PANTHER" id="PTHR47708">
    <property type="match status" value="1"/>
</dbReference>
<organism evidence="2 3">
    <name type="scientific">Lignipirellula cremea</name>
    <dbReference type="NCBI Taxonomy" id="2528010"/>
    <lineage>
        <taxon>Bacteria</taxon>
        <taxon>Pseudomonadati</taxon>
        <taxon>Planctomycetota</taxon>
        <taxon>Planctomycetia</taxon>
        <taxon>Pirellulales</taxon>
        <taxon>Pirellulaceae</taxon>
        <taxon>Lignipirellula</taxon>
    </lineage>
</organism>
<sequence length="455" mass="48034">MSLKVANAAGFLGDRLSAARRLVDAAEVDYLTLEHLAELTLSILARIREKNPQAGYANDFLEVLATLAEPLQQQSQLRVVTNAGGMNPLACAIQAGRLLQEAGLGALPIAAVTGDDLAPRLAELQAAGHLLRHFDTGQPLAELGLPVVSANAYLGAEPIAAGLGEQARLVITGRVADAALTLGPCLHRFGWSLQDWNRLAGGSVAGHLIECGAQATGGYAVDWAEYDLTDVGYPIAEIEASGDCVITKPPGAGGVVNRRTVVEQLVYEIGDPQHYLTPDVDVDFSAVEVAEMGPDRVRVSGARGQAPPDSYKVSLSYRAGYMASAQLLVYGEDCLAKAERCAAMIFARTAQAGYTLERMHWERLGAGDGVPGVAFAGRPPEVVLRVAAQDSRREAVECFTREIAPLITSGPAGLAGYASGRSPVRPVFAFWPTTIPRSAAVAAVVTRTASDWAER</sequence>
<evidence type="ECO:0000259" key="1">
    <source>
        <dbReference type="Pfam" id="PF07287"/>
    </source>
</evidence>